<dbReference type="AlphaFoldDB" id="A0A0S4J0W2"/>
<feature type="transmembrane region" description="Helical" evidence="2">
    <location>
        <begin position="454"/>
        <end position="476"/>
    </location>
</feature>
<evidence type="ECO:0000256" key="1">
    <source>
        <dbReference type="SAM" id="MobiDB-lite"/>
    </source>
</evidence>
<feature type="transmembrane region" description="Helical" evidence="2">
    <location>
        <begin position="237"/>
        <end position="262"/>
    </location>
</feature>
<organism evidence="3 4">
    <name type="scientific">Bodo saltans</name>
    <name type="common">Flagellated protozoan</name>
    <dbReference type="NCBI Taxonomy" id="75058"/>
    <lineage>
        <taxon>Eukaryota</taxon>
        <taxon>Discoba</taxon>
        <taxon>Euglenozoa</taxon>
        <taxon>Kinetoplastea</taxon>
        <taxon>Metakinetoplastina</taxon>
        <taxon>Eubodonida</taxon>
        <taxon>Bodonidae</taxon>
        <taxon>Bodo</taxon>
    </lineage>
</organism>
<evidence type="ECO:0000313" key="4">
    <source>
        <dbReference type="Proteomes" id="UP000051952"/>
    </source>
</evidence>
<protein>
    <submittedName>
        <fullName evidence="3">Transmembrane protein, putative</fullName>
    </submittedName>
</protein>
<evidence type="ECO:0000256" key="2">
    <source>
        <dbReference type="SAM" id="Phobius"/>
    </source>
</evidence>
<feature type="transmembrane region" description="Helical" evidence="2">
    <location>
        <begin position="194"/>
        <end position="216"/>
    </location>
</feature>
<evidence type="ECO:0000313" key="3">
    <source>
        <dbReference type="EMBL" id="CUG76406.1"/>
    </source>
</evidence>
<keyword evidence="2" id="KW-1133">Transmembrane helix</keyword>
<proteinExistence type="predicted"/>
<sequence length="626" mass="66225">MECDTGSESVSLSTTRSPSISMSDSRSQTMSNVTTVTPSGGSSVSESMCASWSSATTVSKSNNCTSLTVSSSATRSATPQTATFQLSSTISSSATASNSSTPTSTLELTATRYYSRDLTLVEIVAVSLALGLSVPAVLGGIGGGTMTSSLSRVVAARNIGQCWGPAGSSVFSYPVDLCDYPSNDEDQLEGQGDALIGIGAVLCGAALLLISSIVYWRAAHRTLWRKAAEEMSLLSVLSPLWVAALPIFVSGGVTTLVAPMSAEHPLGNTCDGTAALIASCFVLTLLLMGALAVVPLASPALFGVTCECADPRYFKDLQSGPTSRLVAWLRSCDRRRWRWEPINTTSTSHRMVRTVLLEYRALWYAALDSVCVCAVAVLGSIGPLLPWAPCVGTGASVVVLFAAQLIACIVSRPMARPLDGHVCSVTLTLTTSSSLLRVIYGASTTDDERKDRGALLTAAASLDIAVSIVTLGPIIIDMVELARHSWAKWCSKDHQAPNYLAEGDDIALNLLEDGVVNDDKYIIELEMDLVLGAEEDMQLTDAEAQQKLIALLEESEAYITQVGEEAAIEVELTDDVDASQQDSHAAHEDELLHEGLKDLEPTGAAIDGERQVLTSALLEAYEFSQD</sequence>
<feature type="transmembrane region" description="Helical" evidence="2">
    <location>
        <begin position="391"/>
        <end position="410"/>
    </location>
</feature>
<dbReference type="VEuPathDB" id="TriTrypDB:BSAL_85120"/>
<feature type="compositionally biased region" description="Low complexity" evidence="1">
    <location>
        <begin position="7"/>
        <end position="43"/>
    </location>
</feature>
<dbReference type="EMBL" id="CYKH01000996">
    <property type="protein sequence ID" value="CUG76406.1"/>
    <property type="molecule type" value="Genomic_DNA"/>
</dbReference>
<keyword evidence="4" id="KW-1185">Reference proteome</keyword>
<feature type="transmembrane region" description="Helical" evidence="2">
    <location>
        <begin position="274"/>
        <end position="294"/>
    </location>
</feature>
<gene>
    <name evidence="3" type="ORF">BSAL_85120</name>
</gene>
<name>A0A0S4J0W2_BODSA</name>
<dbReference type="Proteomes" id="UP000051952">
    <property type="component" value="Unassembled WGS sequence"/>
</dbReference>
<keyword evidence="2" id="KW-0472">Membrane</keyword>
<feature type="transmembrane region" description="Helical" evidence="2">
    <location>
        <begin position="120"/>
        <end position="141"/>
    </location>
</feature>
<reference evidence="4" key="1">
    <citation type="submission" date="2015-09" db="EMBL/GenBank/DDBJ databases">
        <authorList>
            <consortium name="Pathogen Informatics"/>
        </authorList>
    </citation>
    <scope>NUCLEOTIDE SEQUENCE [LARGE SCALE GENOMIC DNA]</scope>
    <source>
        <strain evidence="4">Lake Konstanz</strain>
    </source>
</reference>
<keyword evidence="2 3" id="KW-0812">Transmembrane</keyword>
<accession>A0A0S4J0W2</accession>
<feature type="transmembrane region" description="Helical" evidence="2">
    <location>
        <begin position="361"/>
        <end position="385"/>
    </location>
</feature>
<feature type="region of interest" description="Disordered" evidence="1">
    <location>
        <begin position="1"/>
        <end position="43"/>
    </location>
</feature>